<evidence type="ECO:0000313" key="3">
    <source>
        <dbReference type="Proteomes" id="UP001189429"/>
    </source>
</evidence>
<dbReference type="InterPro" id="IPR043502">
    <property type="entry name" value="DNA/RNA_pol_sf"/>
</dbReference>
<evidence type="ECO:0000256" key="1">
    <source>
        <dbReference type="SAM" id="MobiDB-lite"/>
    </source>
</evidence>
<dbReference type="SUPFAM" id="SSF56672">
    <property type="entry name" value="DNA/RNA polymerases"/>
    <property type="match status" value="1"/>
</dbReference>
<dbReference type="Proteomes" id="UP001189429">
    <property type="component" value="Unassembled WGS sequence"/>
</dbReference>
<accession>A0ABN9V5L3</accession>
<feature type="non-terminal residue" evidence="2">
    <location>
        <position position="710"/>
    </location>
</feature>
<name>A0ABN9V5L3_9DINO</name>
<sequence>MNVNLGKGGADYGRFLGELYDLGAIEVCESPQEVYGLFFVPRKDGRLRLIWGTRRSNAHFEVPPFTALPSGEALAALEIDESNAGQRIVAPSADVEVCFYQYELPSNLRPFFALKSVDLRFLPRRVRDQVSQQPTNGHIQFQSRVVPMGWAWAAHLVQQAHMSLLKDVRPLDSWVLDKAPTEPISAPHLAKILYIDNFASIGPTRARPDAATAEMITPLADAGVKADMDPNSGTFGVHDLLGFSSVEHRATWALSARKFWKIKGALDYVVSSSQGFAGAEMERLLGHLVSCFLLRREMLSLLYASCTFAQETELRRVPLWPSVRKELRWCRALLPLVTADMSRPWFPLITSYDASPWGYGVCETSVSASQSGQIGRLNDRWRWKGLVATNRRPRDDLTDLDDVDGDSKIPRYRGTILSAGAVSGFTEVDPGLLRDAAWVTVAARPSSGALVAAGDPAGSSAATQPQSDAPRAWPRASASARRPGSGPREQRYHVELQRLLHRLVPRLTGLQANRIREATQLAYLGILEQLVFFMQCRELPRFSAKVWDVTLVDFIESRHDDGALKGGDRQAAYAVAAKLLDYEQERAALWCLVMFETYCRVGELLALRMFQIAPPDRHSAGAAGCPTIVLNASELQAPSKTGEMDSSIAFDLPEHRWVGMLLVLLKEAFASQPMEHVVNVSYTVFLSLLDRAAQDLGIQALQPTPHCFRH</sequence>
<keyword evidence="3" id="KW-1185">Reference proteome</keyword>
<reference evidence="2" key="1">
    <citation type="submission" date="2023-10" db="EMBL/GenBank/DDBJ databases">
        <authorList>
            <person name="Chen Y."/>
            <person name="Shah S."/>
            <person name="Dougan E. K."/>
            <person name="Thang M."/>
            <person name="Chan C."/>
        </authorList>
    </citation>
    <scope>NUCLEOTIDE SEQUENCE [LARGE SCALE GENOMIC DNA]</scope>
</reference>
<protein>
    <submittedName>
        <fullName evidence="2">Uncharacterized protein</fullName>
    </submittedName>
</protein>
<evidence type="ECO:0000313" key="2">
    <source>
        <dbReference type="EMBL" id="CAK0868103.1"/>
    </source>
</evidence>
<comment type="caution">
    <text evidence="2">The sequence shown here is derived from an EMBL/GenBank/DDBJ whole genome shotgun (WGS) entry which is preliminary data.</text>
</comment>
<dbReference type="InterPro" id="IPR011010">
    <property type="entry name" value="DNA_brk_join_enz"/>
</dbReference>
<gene>
    <name evidence="2" type="ORF">PCOR1329_LOCUS54875</name>
</gene>
<dbReference type="EMBL" id="CAUYUJ010016715">
    <property type="protein sequence ID" value="CAK0868103.1"/>
    <property type="molecule type" value="Genomic_DNA"/>
</dbReference>
<organism evidence="2 3">
    <name type="scientific">Prorocentrum cordatum</name>
    <dbReference type="NCBI Taxonomy" id="2364126"/>
    <lineage>
        <taxon>Eukaryota</taxon>
        <taxon>Sar</taxon>
        <taxon>Alveolata</taxon>
        <taxon>Dinophyceae</taxon>
        <taxon>Prorocentrales</taxon>
        <taxon>Prorocentraceae</taxon>
        <taxon>Prorocentrum</taxon>
    </lineage>
</organism>
<proteinExistence type="predicted"/>
<feature type="region of interest" description="Disordered" evidence="1">
    <location>
        <begin position="452"/>
        <end position="489"/>
    </location>
</feature>
<feature type="compositionally biased region" description="Low complexity" evidence="1">
    <location>
        <begin position="469"/>
        <end position="487"/>
    </location>
</feature>
<dbReference type="SUPFAM" id="SSF56349">
    <property type="entry name" value="DNA breaking-rejoining enzymes"/>
    <property type="match status" value="1"/>
</dbReference>